<dbReference type="CDD" id="cd03354">
    <property type="entry name" value="LbH_SAT"/>
    <property type="match status" value="1"/>
</dbReference>
<dbReference type="AlphaFoldDB" id="A0A4R2JCA0"/>
<dbReference type="Proteomes" id="UP000295680">
    <property type="component" value="Unassembled WGS sequence"/>
</dbReference>
<dbReference type="Gene3D" id="1.10.3130.10">
    <property type="entry name" value="serine acetyltransferase, domain 1"/>
    <property type="match status" value="1"/>
</dbReference>
<dbReference type="PROSITE" id="PS00101">
    <property type="entry name" value="HEXAPEP_TRANSFERASES"/>
    <property type="match status" value="1"/>
</dbReference>
<dbReference type="InterPro" id="IPR042122">
    <property type="entry name" value="Ser_AcTrfase_N_sf"/>
</dbReference>
<evidence type="ECO:0000256" key="9">
    <source>
        <dbReference type="ARBA" id="ARBA00049486"/>
    </source>
</evidence>
<sequence>MTGGSLSVVRDEPDCAGTDDLATAYVEVVRAVENWIEPRLPDLLGIGVDVAALTRKAADRAVDDLFALVQRDPAGMGSWEYVLDSYACFQAILAHRFTHGLLTCGQGDPRRRRTMARKLSEEAKVRTGVEIHPAATIGPRFVVDHGIGTVIGEDVTIGADCYVLQGVVLGALGIADNVAGRRHPRLGDRVQVGGFARVLGPISVGDDVTIGSHALVRADVPAGAQVVVLHQYQMVTGPRPITVYGVEALGEYRFRLHGTGLDRHGVEVDLLGPTHLPLASGDWSVLQGNAKCITVQISPRAHGLRSVAHIRLRHAGSEVTVGIPLAKRHRKGPIRHPASR</sequence>
<evidence type="ECO:0000256" key="2">
    <source>
        <dbReference type="ARBA" id="ARBA00007274"/>
    </source>
</evidence>
<evidence type="ECO:0000256" key="3">
    <source>
        <dbReference type="ARBA" id="ARBA00013266"/>
    </source>
</evidence>
<dbReference type="InterPro" id="IPR001451">
    <property type="entry name" value="Hexapep"/>
</dbReference>
<comment type="similarity">
    <text evidence="2">Belongs to the transferase hexapeptide repeat family.</text>
</comment>
<proteinExistence type="inferred from homology"/>
<accession>A0A4R2JCA0</accession>
<evidence type="ECO:0000256" key="5">
    <source>
        <dbReference type="ARBA" id="ARBA00022679"/>
    </source>
</evidence>
<dbReference type="PANTHER" id="PTHR42811">
    <property type="entry name" value="SERINE ACETYLTRANSFERASE"/>
    <property type="match status" value="1"/>
</dbReference>
<evidence type="ECO:0000256" key="8">
    <source>
        <dbReference type="ARBA" id="ARBA00023315"/>
    </source>
</evidence>
<comment type="catalytic activity">
    <reaction evidence="9">
        <text>L-serine + acetyl-CoA = O-acetyl-L-serine + CoA</text>
        <dbReference type="Rhea" id="RHEA:24560"/>
        <dbReference type="ChEBI" id="CHEBI:33384"/>
        <dbReference type="ChEBI" id="CHEBI:57287"/>
        <dbReference type="ChEBI" id="CHEBI:57288"/>
        <dbReference type="ChEBI" id="CHEBI:58340"/>
        <dbReference type="EC" id="2.3.1.30"/>
    </reaction>
</comment>
<reference evidence="10 11" key="1">
    <citation type="submission" date="2019-03" db="EMBL/GenBank/DDBJ databases">
        <title>Genomic Encyclopedia of Type Strains, Phase IV (KMG-IV): sequencing the most valuable type-strain genomes for metagenomic binning, comparative biology and taxonomic classification.</title>
        <authorList>
            <person name="Goeker M."/>
        </authorList>
    </citation>
    <scope>NUCLEOTIDE SEQUENCE [LARGE SCALE GENOMIC DNA]</scope>
    <source>
        <strain evidence="10 11">DSM 45934</strain>
    </source>
</reference>
<keyword evidence="8" id="KW-0012">Acyltransferase</keyword>
<evidence type="ECO:0000313" key="10">
    <source>
        <dbReference type="EMBL" id="TCO54368.1"/>
    </source>
</evidence>
<dbReference type="InterPro" id="IPR018357">
    <property type="entry name" value="Hexapep_transf_CS"/>
</dbReference>
<dbReference type="SUPFAM" id="SSF51161">
    <property type="entry name" value="Trimeric LpxA-like enzymes"/>
    <property type="match status" value="1"/>
</dbReference>
<dbReference type="InterPro" id="IPR045304">
    <property type="entry name" value="LbH_SAT"/>
</dbReference>
<evidence type="ECO:0000313" key="11">
    <source>
        <dbReference type="Proteomes" id="UP000295680"/>
    </source>
</evidence>
<dbReference type="Pfam" id="PF00132">
    <property type="entry name" value="Hexapep"/>
    <property type="match status" value="1"/>
</dbReference>
<keyword evidence="7" id="KW-0198">Cysteine biosynthesis</keyword>
<name>A0A4R2JCA0_9PSEU</name>
<dbReference type="EC" id="2.3.1.30" evidence="3"/>
<dbReference type="GO" id="GO:0009001">
    <property type="term" value="F:serine O-acetyltransferase activity"/>
    <property type="evidence" value="ECO:0007669"/>
    <property type="project" value="UniProtKB-EC"/>
</dbReference>
<comment type="caution">
    <text evidence="10">The sequence shown here is derived from an EMBL/GenBank/DDBJ whole genome shotgun (WGS) entry which is preliminary data.</text>
</comment>
<keyword evidence="5 10" id="KW-0808">Transferase</keyword>
<dbReference type="GO" id="GO:0019344">
    <property type="term" value="P:cysteine biosynthetic process"/>
    <property type="evidence" value="ECO:0007669"/>
    <property type="project" value="UniProtKB-KW"/>
</dbReference>
<dbReference type="InterPro" id="IPR011004">
    <property type="entry name" value="Trimer_LpxA-like_sf"/>
</dbReference>
<gene>
    <name evidence="10" type="ORF">EV192_109349</name>
</gene>
<comment type="pathway">
    <text evidence="1">Amino-acid biosynthesis; L-cysteine biosynthesis; L-cysteine from L-serine: step 1/2.</text>
</comment>
<evidence type="ECO:0000256" key="1">
    <source>
        <dbReference type="ARBA" id="ARBA00004876"/>
    </source>
</evidence>
<evidence type="ECO:0000256" key="4">
    <source>
        <dbReference type="ARBA" id="ARBA00022605"/>
    </source>
</evidence>
<keyword evidence="4" id="KW-0028">Amino-acid biosynthesis</keyword>
<keyword evidence="11" id="KW-1185">Reference proteome</keyword>
<protein>
    <recommendedName>
        <fullName evidence="3">serine O-acetyltransferase</fullName>
        <ecNumber evidence="3">2.3.1.30</ecNumber>
    </recommendedName>
</protein>
<dbReference type="Gene3D" id="2.160.10.10">
    <property type="entry name" value="Hexapeptide repeat proteins"/>
    <property type="match status" value="1"/>
</dbReference>
<keyword evidence="6" id="KW-0677">Repeat</keyword>
<dbReference type="EMBL" id="SLWS01000009">
    <property type="protein sequence ID" value="TCO54368.1"/>
    <property type="molecule type" value="Genomic_DNA"/>
</dbReference>
<organism evidence="10 11">
    <name type="scientific">Actinocrispum wychmicini</name>
    <dbReference type="NCBI Taxonomy" id="1213861"/>
    <lineage>
        <taxon>Bacteria</taxon>
        <taxon>Bacillati</taxon>
        <taxon>Actinomycetota</taxon>
        <taxon>Actinomycetes</taxon>
        <taxon>Pseudonocardiales</taxon>
        <taxon>Pseudonocardiaceae</taxon>
        <taxon>Actinocrispum</taxon>
    </lineage>
</organism>
<evidence type="ECO:0000256" key="7">
    <source>
        <dbReference type="ARBA" id="ARBA00023192"/>
    </source>
</evidence>
<evidence type="ECO:0000256" key="6">
    <source>
        <dbReference type="ARBA" id="ARBA00022737"/>
    </source>
</evidence>